<comment type="caution">
    <text evidence="2">The sequence shown here is derived from an EMBL/GenBank/DDBJ whole genome shotgun (WGS) entry which is preliminary data.</text>
</comment>
<name>A0A917YD36_9ACTN</name>
<accession>A0A917YD36</accession>
<protein>
    <submittedName>
        <fullName evidence="2">Uncharacterized protein</fullName>
    </submittedName>
</protein>
<feature type="compositionally biased region" description="Low complexity" evidence="1">
    <location>
        <begin position="55"/>
        <end position="72"/>
    </location>
</feature>
<evidence type="ECO:0000313" key="2">
    <source>
        <dbReference type="EMBL" id="GGN84123.1"/>
    </source>
</evidence>
<feature type="region of interest" description="Disordered" evidence="1">
    <location>
        <begin position="28"/>
        <end position="78"/>
    </location>
</feature>
<organism evidence="2 3">
    <name type="scientific">Streptomyces albiflavescens</name>
    <dbReference type="NCBI Taxonomy" id="1623582"/>
    <lineage>
        <taxon>Bacteria</taxon>
        <taxon>Bacillati</taxon>
        <taxon>Actinomycetota</taxon>
        <taxon>Actinomycetes</taxon>
        <taxon>Kitasatosporales</taxon>
        <taxon>Streptomycetaceae</taxon>
        <taxon>Streptomyces</taxon>
    </lineage>
</organism>
<dbReference type="Proteomes" id="UP000600365">
    <property type="component" value="Unassembled WGS sequence"/>
</dbReference>
<keyword evidence="3" id="KW-1185">Reference proteome</keyword>
<proteinExistence type="predicted"/>
<reference evidence="2 3" key="1">
    <citation type="journal article" date="2014" name="Int. J. Syst. Evol. Microbiol.">
        <title>Complete genome sequence of Corynebacterium casei LMG S-19264T (=DSM 44701T), isolated from a smear-ripened cheese.</title>
        <authorList>
            <consortium name="US DOE Joint Genome Institute (JGI-PGF)"/>
            <person name="Walter F."/>
            <person name="Albersmeier A."/>
            <person name="Kalinowski J."/>
            <person name="Ruckert C."/>
        </authorList>
    </citation>
    <scope>NUCLEOTIDE SEQUENCE [LARGE SCALE GENOMIC DNA]</scope>
    <source>
        <strain evidence="2 3">CGMCC 4.7111</strain>
    </source>
</reference>
<evidence type="ECO:0000256" key="1">
    <source>
        <dbReference type="SAM" id="MobiDB-lite"/>
    </source>
</evidence>
<dbReference type="AlphaFoldDB" id="A0A917YD36"/>
<evidence type="ECO:0000313" key="3">
    <source>
        <dbReference type="Proteomes" id="UP000600365"/>
    </source>
</evidence>
<dbReference type="EMBL" id="BMMM01000017">
    <property type="protein sequence ID" value="GGN84123.1"/>
    <property type="molecule type" value="Genomic_DNA"/>
</dbReference>
<sequence>MTAEPSASVRELGSGLAEGLVGMAIKIRQPEHTRDYPHSPTHRSSRAGTSNASIRTGHGTRYGGARRTACRAGCRRVT</sequence>
<gene>
    <name evidence="2" type="ORF">GCM10011579_073590</name>
</gene>
<feature type="compositionally biased region" description="Basic and acidic residues" evidence="1">
    <location>
        <begin position="28"/>
        <end position="37"/>
    </location>
</feature>